<name>A0A1N7PYQ4_9BACL</name>
<protein>
    <submittedName>
        <fullName evidence="1">Uncharacterized protein</fullName>
    </submittedName>
</protein>
<dbReference type="EMBL" id="FTOO01000031">
    <property type="protein sequence ID" value="SIT15711.1"/>
    <property type="molecule type" value="Genomic_DNA"/>
</dbReference>
<evidence type="ECO:0000313" key="1">
    <source>
        <dbReference type="EMBL" id="SIT15711.1"/>
    </source>
</evidence>
<sequence length="86" mass="10146">MLLCKHLKNIVYREIERGNEPLEVENWSNICLNVRFKYKFDKINTKEALDSVCLKKWENTDSHYTVEQGIMCLCCSISVSFPLEQD</sequence>
<dbReference type="AlphaFoldDB" id="A0A1N7PYQ4"/>
<accession>A0A1N7PYQ4</accession>
<organism evidence="1 2">
    <name type="scientific">Alicyclobacillus vulcanalis</name>
    <dbReference type="NCBI Taxonomy" id="252246"/>
    <lineage>
        <taxon>Bacteria</taxon>
        <taxon>Bacillati</taxon>
        <taxon>Bacillota</taxon>
        <taxon>Bacilli</taxon>
        <taxon>Bacillales</taxon>
        <taxon>Alicyclobacillaceae</taxon>
        <taxon>Alicyclobacillus</taxon>
    </lineage>
</organism>
<keyword evidence="2" id="KW-1185">Reference proteome</keyword>
<evidence type="ECO:0000313" key="2">
    <source>
        <dbReference type="Proteomes" id="UP000186156"/>
    </source>
</evidence>
<dbReference type="Proteomes" id="UP000186156">
    <property type="component" value="Unassembled WGS sequence"/>
</dbReference>
<gene>
    <name evidence="1" type="ORF">SAMN05421799_1312</name>
</gene>
<reference evidence="2" key="1">
    <citation type="submission" date="2017-01" db="EMBL/GenBank/DDBJ databases">
        <authorList>
            <person name="Varghese N."/>
            <person name="Submissions S."/>
        </authorList>
    </citation>
    <scope>NUCLEOTIDE SEQUENCE [LARGE SCALE GENOMIC DNA]</scope>
    <source>
        <strain evidence="2">DSM 16176</strain>
    </source>
</reference>
<proteinExistence type="predicted"/>